<reference evidence="1 2" key="1">
    <citation type="submission" date="2020-09" db="EMBL/GenBank/DDBJ databases">
        <title>De no assembly of potato wild relative species, Solanum commersonii.</title>
        <authorList>
            <person name="Cho K."/>
        </authorList>
    </citation>
    <scope>NUCLEOTIDE SEQUENCE [LARGE SCALE GENOMIC DNA]</scope>
    <source>
        <strain evidence="1">LZ3.2</strain>
        <tissue evidence="1">Leaf</tissue>
    </source>
</reference>
<keyword evidence="2" id="KW-1185">Reference proteome</keyword>
<protein>
    <submittedName>
        <fullName evidence="1">Uncharacterized protein</fullName>
    </submittedName>
</protein>
<evidence type="ECO:0000313" key="2">
    <source>
        <dbReference type="Proteomes" id="UP000824120"/>
    </source>
</evidence>
<comment type="caution">
    <text evidence="1">The sequence shown here is derived from an EMBL/GenBank/DDBJ whole genome shotgun (WGS) entry which is preliminary data.</text>
</comment>
<organism evidence="1 2">
    <name type="scientific">Solanum commersonii</name>
    <name type="common">Commerson's wild potato</name>
    <name type="synonym">Commerson's nightshade</name>
    <dbReference type="NCBI Taxonomy" id="4109"/>
    <lineage>
        <taxon>Eukaryota</taxon>
        <taxon>Viridiplantae</taxon>
        <taxon>Streptophyta</taxon>
        <taxon>Embryophyta</taxon>
        <taxon>Tracheophyta</taxon>
        <taxon>Spermatophyta</taxon>
        <taxon>Magnoliopsida</taxon>
        <taxon>eudicotyledons</taxon>
        <taxon>Gunneridae</taxon>
        <taxon>Pentapetalae</taxon>
        <taxon>asterids</taxon>
        <taxon>lamiids</taxon>
        <taxon>Solanales</taxon>
        <taxon>Solanaceae</taxon>
        <taxon>Solanoideae</taxon>
        <taxon>Solaneae</taxon>
        <taxon>Solanum</taxon>
    </lineage>
</organism>
<sequence length="108" mass="12635">SINPQSGLNDRNEQLSPVSSWIQLLGSWEEAHLTTIIGSTTGSCTLRTPGPWPNLYFENVLQENFKQFFLVFQVCLPYQVMQRKQLRARRRWFVINTTKVLEMTMSKR</sequence>
<dbReference type="EMBL" id="JACXVP010000006">
    <property type="protein sequence ID" value="KAG5600086.1"/>
    <property type="molecule type" value="Genomic_DNA"/>
</dbReference>
<dbReference type="AlphaFoldDB" id="A0A9J5YME5"/>
<feature type="non-terminal residue" evidence="1">
    <location>
        <position position="1"/>
    </location>
</feature>
<dbReference type="Proteomes" id="UP000824120">
    <property type="component" value="Chromosome 6"/>
</dbReference>
<gene>
    <name evidence="1" type="ORF">H5410_031456</name>
</gene>
<accession>A0A9J5YME5</accession>
<name>A0A9J5YME5_SOLCO</name>
<proteinExistence type="predicted"/>
<evidence type="ECO:0000313" key="1">
    <source>
        <dbReference type="EMBL" id="KAG5600086.1"/>
    </source>
</evidence>